<keyword evidence="5" id="KW-1185">Reference proteome</keyword>
<gene>
    <name evidence="4" type="ORF">AAE3_LOCUS603</name>
</gene>
<evidence type="ECO:0000313" key="4">
    <source>
        <dbReference type="EMBL" id="CAA7257495.1"/>
    </source>
</evidence>
<comment type="caution">
    <text evidence="4">The sequence shown here is derived from an EMBL/GenBank/DDBJ whole genome shotgun (WGS) entry which is preliminary data.</text>
</comment>
<dbReference type="AlphaFoldDB" id="A0A8S0WU52"/>
<evidence type="ECO:0000313" key="5">
    <source>
        <dbReference type="Proteomes" id="UP000467700"/>
    </source>
</evidence>
<dbReference type="InterPro" id="IPR029058">
    <property type="entry name" value="AB_hydrolase_fold"/>
</dbReference>
<dbReference type="GO" id="GO:0016787">
    <property type="term" value="F:hydrolase activity"/>
    <property type="evidence" value="ECO:0007669"/>
    <property type="project" value="UniProtKB-KW"/>
</dbReference>
<feature type="region of interest" description="Disordered" evidence="2">
    <location>
        <begin position="406"/>
        <end position="425"/>
    </location>
</feature>
<feature type="compositionally biased region" description="Basic and acidic residues" evidence="2">
    <location>
        <begin position="406"/>
        <end position="415"/>
    </location>
</feature>
<evidence type="ECO:0000259" key="3">
    <source>
        <dbReference type="Pfam" id="PF20434"/>
    </source>
</evidence>
<evidence type="ECO:0000256" key="2">
    <source>
        <dbReference type="SAM" id="MobiDB-lite"/>
    </source>
</evidence>
<dbReference type="EMBL" id="CACVBS010000001">
    <property type="protein sequence ID" value="CAA7257495.1"/>
    <property type="molecule type" value="Genomic_DNA"/>
</dbReference>
<reference evidence="4 5" key="1">
    <citation type="submission" date="2020-01" db="EMBL/GenBank/DDBJ databases">
        <authorList>
            <person name="Gupta K D."/>
        </authorList>
    </citation>
    <scope>NUCLEOTIDE SEQUENCE [LARGE SCALE GENOMIC DNA]</scope>
</reference>
<proteinExistence type="predicted"/>
<sequence length="713" mass="80279">MGGFDWFDSVTGACPMYSTYEVADYIYEWAEWAEGVELSELAAEGQPSGRHEGTRPCRRTMGSLSSDIWGGLHYSEEDVEASRKLVLITRHHALYDDSVVVKEDRDAPFPGDDFGRYKSEDPDDPNEYNIYHFGGKNSLIVSRTAWYILKSAAPAVAATVLGAISSKTGGQVTAGHITGIDYGPASYIIDQDACWGAICGTEEIDEMGKFWKDLLTQDKSDEEIIYDAWRGPGNMWVFVRPDRFPISETISAKELPTFPVLDMAANKVEKLSFSTMLGDILLSIWEHLPVRSICALMTTSKMYRAYIFPHANSICHRRLIAYEPWYLPVGPFQTPHGREEIEWWESKWSQGIDIPISEIDSKIPWLLFRRECSSSMTYSLLLRSSHFTPSSMITRNRFIEVAEKGECSTREKRQESPLLDPQKQRPRTKEIIAPGYPLLEANRNAIESINRRTFVYKSTDPGALELDIYYPLEEEIKEEVIRSKAPILIFFYGGGLVHGSRSSPPSYLVYNNLAAFFASRGILTVIPDYRLVPNATYPQGSEDLRDAILWSIQNILEGDPGRLHVLTHSAGAIHMAGLLLKSQLFQPIKGRIRSISLMGFPCVISPSRAELYSNALKYYGSAQTISKEQPLGLLKRANEKYISSLPPIRFIFASSEPKTISTTMRFFFKEFRAKGGRIMETVLDGHDHMSPVLALGSESGEEWGEELASLILK</sequence>
<dbReference type="InterPro" id="IPR050300">
    <property type="entry name" value="GDXG_lipolytic_enzyme"/>
</dbReference>
<name>A0A8S0WU52_CYCAE</name>
<dbReference type="InterPro" id="IPR049492">
    <property type="entry name" value="BD-FAE-like_dom"/>
</dbReference>
<dbReference type="PANTHER" id="PTHR48081">
    <property type="entry name" value="AB HYDROLASE SUPERFAMILY PROTEIN C4A8.06C"/>
    <property type="match status" value="1"/>
</dbReference>
<organism evidence="4 5">
    <name type="scientific">Cyclocybe aegerita</name>
    <name type="common">Black poplar mushroom</name>
    <name type="synonym">Agrocybe aegerita</name>
    <dbReference type="NCBI Taxonomy" id="1973307"/>
    <lineage>
        <taxon>Eukaryota</taxon>
        <taxon>Fungi</taxon>
        <taxon>Dikarya</taxon>
        <taxon>Basidiomycota</taxon>
        <taxon>Agaricomycotina</taxon>
        <taxon>Agaricomycetes</taxon>
        <taxon>Agaricomycetidae</taxon>
        <taxon>Agaricales</taxon>
        <taxon>Agaricineae</taxon>
        <taxon>Bolbitiaceae</taxon>
        <taxon>Cyclocybe</taxon>
    </lineage>
</organism>
<dbReference type="OrthoDB" id="433474at2759"/>
<accession>A0A8S0WU52</accession>
<dbReference type="Proteomes" id="UP000467700">
    <property type="component" value="Unassembled WGS sequence"/>
</dbReference>
<evidence type="ECO:0000256" key="1">
    <source>
        <dbReference type="ARBA" id="ARBA00022801"/>
    </source>
</evidence>
<dbReference type="PANTHER" id="PTHR48081:SF33">
    <property type="entry name" value="KYNURENINE FORMAMIDASE"/>
    <property type="match status" value="1"/>
</dbReference>
<feature type="domain" description="BD-FAE-like" evidence="3">
    <location>
        <begin position="466"/>
        <end position="584"/>
    </location>
</feature>
<dbReference type="Pfam" id="PF20434">
    <property type="entry name" value="BD-FAE"/>
    <property type="match status" value="1"/>
</dbReference>
<keyword evidence="1" id="KW-0378">Hydrolase</keyword>
<protein>
    <recommendedName>
        <fullName evidence="3">BD-FAE-like domain-containing protein</fullName>
    </recommendedName>
</protein>
<dbReference type="SUPFAM" id="SSF53474">
    <property type="entry name" value="alpha/beta-Hydrolases"/>
    <property type="match status" value="1"/>
</dbReference>
<dbReference type="Gene3D" id="3.40.50.1820">
    <property type="entry name" value="alpha/beta hydrolase"/>
    <property type="match status" value="1"/>
</dbReference>